<keyword evidence="3" id="KW-0064">Aspartyl protease</keyword>
<accession>A0A1T5L9H3</accession>
<dbReference type="NCBIfam" id="TIGR00072">
    <property type="entry name" value="hydrog_prot"/>
    <property type="match status" value="1"/>
</dbReference>
<comment type="similarity">
    <text evidence="1">Belongs to the peptidase A31 family.</text>
</comment>
<dbReference type="OrthoDB" id="9794619at2"/>
<dbReference type="PANTHER" id="PTHR30302:SF1">
    <property type="entry name" value="HYDROGENASE 2 MATURATION PROTEASE"/>
    <property type="match status" value="1"/>
</dbReference>
<dbReference type="PRINTS" id="PR00446">
    <property type="entry name" value="HYDRGNUPTAKE"/>
</dbReference>
<proteinExistence type="inferred from homology"/>
<dbReference type="GO" id="GO:0016485">
    <property type="term" value="P:protein processing"/>
    <property type="evidence" value="ECO:0007669"/>
    <property type="project" value="TreeGrafter"/>
</dbReference>
<sequence length="158" mass="17882">MIRIIGIGNRVMGDDGVALKVLEEIQDKIKLINEDIEIIIGETDFIYCLNKINDNDFIIIVDSTCFDLKPGKVTLLSFEQARQYLNRPASQHQFSLVNIITAYRKSIKGCIIGIEVFNLDFGLNLSNVLISRFDEICNKVLNNIKNILENIEAGEYNA</sequence>
<evidence type="ECO:0000256" key="2">
    <source>
        <dbReference type="ARBA" id="ARBA00022670"/>
    </source>
</evidence>
<dbReference type="InterPro" id="IPR023430">
    <property type="entry name" value="Pept_HybD-like_dom_sf"/>
</dbReference>
<protein>
    <submittedName>
        <fullName evidence="5">Hydrogenase maturation protease</fullName>
    </submittedName>
</protein>
<keyword evidence="4" id="KW-0378">Hydrolase</keyword>
<dbReference type="STRING" id="36842.SAMN02194393_02629"/>
<dbReference type="GO" id="GO:0004190">
    <property type="term" value="F:aspartic-type endopeptidase activity"/>
    <property type="evidence" value="ECO:0007669"/>
    <property type="project" value="UniProtKB-KW"/>
</dbReference>
<keyword evidence="2 5" id="KW-0645">Protease</keyword>
<evidence type="ECO:0000313" key="6">
    <source>
        <dbReference type="Proteomes" id="UP000190285"/>
    </source>
</evidence>
<dbReference type="AlphaFoldDB" id="A0A1T5L9H3"/>
<dbReference type="Proteomes" id="UP000190285">
    <property type="component" value="Unassembled WGS sequence"/>
</dbReference>
<dbReference type="RefSeq" id="WP_079492162.1">
    <property type="nucleotide sequence ID" value="NZ_FUZT01000006.1"/>
</dbReference>
<name>A0A1T5L9H3_9FIRM</name>
<dbReference type="Pfam" id="PF01750">
    <property type="entry name" value="HycI"/>
    <property type="match status" value="1"/>
</dbReference>
<dbReference type="Gene3D" id="3.40.50.1450">
    <property type="entry name" value="HybD-like"/>
    <property type="match status" value="1"/>
</dbReference>
<organism evidence="5 6">
    <name type="scientific">Maledivibacter halophilus</name>
    <dbReference type="NCBI Taxonomy" id="36842"/>
    <lineage>
        <taxon>Bacteria</taxon>
        <taxon>Bacillati</taxon>
        <taxon>Bacillota</taxon>
        <taxon>Clostridia</taxon>
        <taxon>Peptostreptococcales</taxon>
        <taxon>Caminicellaceae</taxon>
        <taxon>Maledivibacter</taxon>
    </lineage>
</organism>
<keyword evidence="6" id="KW-1185">Reference proteome</keyword>
<dbReference type="EMBL" id="FUZT01000006">
    <property type="protein sequence ID" value="SKC72613.1"/>
    <property type="molecule type" value="Genomic_DNA"/>
</dbReference>
<evidence type="ECO:0000313" key="5">
    <source>
        <dbReference type="EMBL" id="SKC72613.1"/>
    </source>
</evidence>
<dbReference type="CDD" id="cd00518">
    <property type="entry name" value="H2MP"/>
    <property type="match status" value="1"/>
</dbReference>
<dbReference type="GO" id="GO:0008047">
    <property type="term" value="F:enzyme activator activity"/>
    <property type="evidence" value="ECO:0007669"/>
    <property type="project" value="InterPro"/>
</dbReference>
<evidence type="ECO:0000256" key="4">
    <source>
        <dbReference type="ARBA" id="ARBA00022801"/>
    </source>
</evidence>
<dbReference type="PANTHER" id="PTHR30302">
    <property type="entry name" value="HYDROGENASE 1 MATURATION PROTEASE"/>
    <property type="match status" value="1"/>
</dbReference>
<evidence type="ECO:0000256" key="1">
    <source>
        <dbReference type="ARBA" id="ARBA00006814"/>
    </source>
</evidence>
<dbReference type="SUPFAM" id="SSF53163">
    <property type="entry name" value="HybD-like"/>
    <property type="match status" value="1"/>
</dbReference>
<dbReference type="InterPro" id="IPR000671">
    <property type="entry name" value="Peptidase_A31"/>
</dbReference>
<gene>
    <name evidence="5" type="ORF">SAMN02194393_02629</name>
</gene>
<evidence type="ECO:0000256" key="3">
    <source>
        <dbReference type="ARBA" id="ARBA00022750"/>
    </source>
</evidence>
<reference evidence="5 6" key="1">
    <citation type="submission" date="2017-02" db="EMBL/GenBank/DDBJ databases">
        <authorList>
            <person name="Peterson S.W."/>
        </authorList>
    </citation>
    <scope>NUCLEOTIDE SEQUENCE [LARGE SCALE GENOMIC DNA]</scope>
    <source>
        <strain evidence="5 6">M1</strain>
    </source>
</reference>